<dbReference type="PANTHER" id="PTHR34631:SF3">
    <property type="entry name" value="ISSOD12 TRANSPOSASE TNPA_ISSOD12"/>
    <property type="match status" value="1"/>
</dbReference>
<keyword evidence="3" id="KW-1185">Reference proteome</keyword>
<organism evidence="2 3">
    <name type="scientific">Salipiger profundus</name>
    <dbReference type="NCBI Taxonomy" id="1229727"/>
    <lineage>
        <taxon>Bacteria</taxon>
        <taxon>Pseudomonadati</taxon>
        <taxon>Pseudomonadota</taxon>
        <taxon>Alphaproteobacteria</taxon>
        <taxon>Rhodobacterales</taxon>
        <taxon>Roseobacteraceae</taxon>
        <taxon>Salipiger</taxon>
    </lineage>
</organism>
<dbReference type="GO" id="GO:0006313">
    <property type="term" value="P:DNA transposition"/>
    <property type="evidence" value="ECO:0007669"/>
    <property type="project" value="InterPro"/>
</dbReference>
<dbReference type="NCBIfam" id="NF033579">
    <property type="entry name" value="transpos_IS5_2"/>
    <property type="match status" value="1"/>
</dbReference>
<dbReference type="KEGG" id="tpro:Ga0080559_TMP5172"/>
<dbReference type="InterPro" id="IPR053172">
    <property type="entry name" value="Tn903_transposase"/>
</dbReference>
<reference evidence="2 3" key="1">
    <citation type="submission" date="2016-03" db="EMBL/GenBank/DDBJ databases">
        <title>Deep-sea bacteria in the southern Pacific.</title>
        <authorList>
            <person name="Tang K."/>
        </authorList>
    </citation>
    <scope>NUCLEOTIDE SEQUENCE [LARGE SCALE GENOMIC DNA]</scope>
    <source>
        <strain evidence="2 3">JLT2016</strain>
        <plasmid evidence="3">Plasmid ptpro6</plasmid>
    </source>
</reference>
<geneLocation type="plasmid" evidence="3">
    <name>ptpro6</name>
</geneLocation>
<sequence>MLPDLLGQIPADEQIGSVTADGAYDTRKCHDTIADRGAHAVIPPRKNAKPWKAATTGAMARNEALRAAKYLGRALWRRWSGYHRRSRVETKMHCVKLLDQRLIAGDFDRQVAEIQVRIALLNGYTALGIPVTEAVE</sequence>
<dbReference type="Pfam" id="PF01609">
    <property type="entry name" value="DDE_Tnp_1"/>
    <property type="match status" value="1"/>
</dbReference>
<dbReference type="PANTHER" id="PTHR34631">
    <property type="match status" value="1"/>
</dbReference>
<dbReference type="EMBL" id="CP014802">
    <property type="protein sequence ID" value="APX26272.1"/>
    <property type="molecule type" value="Genomic_DNA"/>
</dbReference>
<evidence type="ECO:0000259" key="1">
    <source>
        <dbReference type="Pfam" id="PF01609"/>
    </source>
</evidence>
<dbReference type="InterPro" id="IPR002559">
    <property type="entry name" value="Transposase_11"/>
</dbReference>
<dbReference type="GO" id="GO:0004803">
    <property type="term" value="F:transposase activity"/>
    <property type="evidence" value="ECO:0007669"/>
    <property type="project" value="InterPro"/>
</dbReference>
<dbReference type="InterPro" id="IPR053520">
    <property type="entry name" value="Transposase_Tn903"/>
</dbReference>
<evidence type="ECO:0000313" key="3">
    <source>
        <dbReference type="Proteomes" id="UP000186559"/>
    </source>
</evidence>
<proteinExistence type="predicted"/>
<evidence type="ECO:0000313" key="2">
    <source>
        <dbReference type="EMBL" id="APX26272.1"/>
    </source>
</evidence>
<dbReference type="GO" id="GO:0003677">
    <property type="term" value="F:DNA binding"/>
    <property type="evidence" value="ECO:0007669"/>
    <property type="project" value="InterPro"/>
</dbReference>
<keyword evidence="2" id="KW-0614">Plasmid</keyword>
<dbReference type="AlphaFoldDB" id="A0A1U7DDT2"/>
<feature type="domain" description="Transposase IS4-like" evidence="1">
    <location>
        <begin position="2"/>
        <end position="122"/>
    </location>
</feature>
<protein>
    <submittedName>
        <fullName evidence="2">Transposase family protein</fullName>
    </submittedName>
</protein>
<accession>A0A1U7DDT2</accession>
<name>A0A1U7DDT2_9RHOB</name>
<gene>
    <name evidence="2" type="ORF">Ga0080559_TMP5172</name>
</gene>
<dbReference type="Proteomes" id="UP000186559">
    <property type="component" value="Plasmid pTPRO6"/>
</dbReference>